<evidence type="ECO:0000313" key="2">
    <source>
        <dbReference type="Proteomes" id="UP001056120"/>
    </source>
</evidence>
<dbReference type="Proteomes" id="UP001056120">
    <property type="component" value="Linkage Group LG28"/>
</dbReference>
<sequence>MASSKPNEATQKSWDCNKVGLSMIESLEDETKPSSGKILWSSDSKSILFGPQMRILNNPSLKLDRFDSLSNSLPKNYAISPHTRVKEGRDRDGFRLVLCWVGLGWVGLGWDC</sequence>
<reference evidence="2" key="1">
    <citation type="journal article" date="2022" name="Mol. Ecol. Resour.">
        <title>The genomes of chicory, endive, great burdock and yacon provide insights into Asteraceae palaeo-polyploidization history and plant inulin production.</title>
        <authorList>
            <person name="Fan W."/>
            <person name="Wang S."/>
            <person name="Wang H."/>
            <person name="Wang A."/>
            <person name="Jiang F."/>
            <person name="Liu H."/>
            <person name="Zhao H."/>
            <person name="Xu D."/>
            <person name="Zhang Y."/>
        </authorList>
    </citation>
    <scope>NUCLEOTIDE SEQUENCE [LARGE SCALE GENOMIC DNA]</scope>
    <source>
        <strain evidence="2">cv. Yunnan</strain>
    </source>
</reference>
<proteinExistence type="predicted"/>
<protein>
    <submittedName>
        <fullName evidence="1">Uncharacterized protein</fullName>
    </submittedName>
</protein>
<gene>
    <name evidence="1" type="ORF">L1987_83128</name>
</gene>
<evidence type="ECO:0000313" key="1">
    <source>
        <dbReference type="EMBL" id="KAI3682829.1"/>
    </source>
</evidence>
<comment type="caution">
    <text evidence="1">The sequence shown here is derived from an EMBL/GenBank/DDBJ whole genome shotgun (WGS) entry which is preliminary data.</text>
</comment>
<reference evidence="1 2" key="2">
    <citation type="journal article" date="2022" name="Mol. Ecol. Resour.">
        <title>The genomes of chicory, endive, great burdock and yacon provide insights into Asteraceae paleo-polyploidization history and plant inulin production.</title>
        <authorList>
            <person name="Fan W."/>
            <person name="Wang S."/>
            <person name="Wang H."/>
            <person name="Wang A."/>
            <person name="Jiang F."/>
            <person name="Liu H."/>
            <person name="Zhao H."/>
            <person name="Xu D."/>
            <person name="Zhang Y."/>
        </authorList>
    </citation>
    <scope>NUCLEOTIDE SEQUENCE [LARGE SCALE GENOMIC DNA]</scope>
    <source>
        <strain evidence="2">cv. Yunnan</strain>
        <tissue evidence="1">Leaves</tissue>
    </source>
</reference>
<organism evidence="1 2">
    <name type="scientific">Smallanthus sonchifolius</name>
    <dbReference type="NCBI Taxonomy" id="185202"/>
    <lineage>
        <taxon>Eukaryota</taxon>
        <taxon>Viridiplantae</taxon>
        <taxon>Streptophyta</taxon>
        <taxon>Embryophyta</taxon>
        <taxon>Tracheophyta</taxon>
        <taxon>Spermatophyta</taxon>
        <taxon>Magnoliopsida</taxon>
        <taxon>eudicotyledons</taxon>
        <taxon>Gunneridae</taxon>
        <taxon>Pentapetalae</taxon>
        <taxon>asterids</taxon>
        <taxon>campanulids</taxon>
        <taxon>Asterales</taxon>
        <taxon>Asteraceae</taxon>
        <taxon>Asteroideae</taxon>
        <taxon>Heliantheae alliance</taxon>
        <taxon>Millerieae</taxon>
        <taxon>Smallanthus</taxon>
    </lineage>
</organism>
<accession>A0ACB8YC64</accession>
<keyword evidence="2" id="KW-1185">Reference proteome</keyword>
<name>A0ACB8YC64_9ASTR</name>
<dbReference type="EMBL" id="CM042045">
    <property type="protein sequence ID" value="KAI3682829.1"/>
    <property type="molecule type" value="Genomic_DNA"/>
</dbReference>